<dbReference type="InterPro" id="IPR002864">
    <property type="entry name" value="Acyl-ACP_thioesterase_NHD"/>
</dbReference>
<comment type="similarity">
    <text evidence="1">Belongs to the acyl-ACP thioesterase family.</text>
</comment>
<dbReference type="Gene3D" id="3.10.129.10">
    <property type="entry name" value="Hotdog Thioesterase"/>
    <property type="match status" value="1"/>
</dbReference>
<dbReference type="Proteomes" id="UP001596310">
    <property type="component" value="Unassembled WGS sequence"/>
</dbReference>
<dbReference type="EMBL" id="JBHSSM010000004">
    <property type="protein sequence ID" value="MFC6314052.1"/>
    <property type="molecule type" value="Genomic_DNA"/>
</dbReference>
<dbReference type="PANTHER" id="PTHR31727">
    <property type="entry name" value="OLEOYL-ACYL CARRIER PROTEIN THIOESTERASE 1, CHLOROPLASTIC"/>
    <property type="match status" value="1"/>
</dbReference>
<dbReference type="SUPFAM" id="SSF54637">
    <property type="entry name" value="Thioesterase/thiol ester dehydrase-isomerase"/>
    <property type="match status" value="2"/>
</dbReference>
<proteinExistence type="inferred from homology"/>
<keyword evidence="7" id="KW-0275">Fatty acid biosynthesis</keyword>
<dbReference type="InterPro" id="IPR049427">
    <property type="entry name" value="Acyl-ACP_TE_C"/>
</dbReference>
<dbReference type="PANTHER" id="PTHR31727:SF6">
    <property type="entry name" value="OLEOYL-ACYL CARRIER PROTEIN THIOESTERASE 1, CHLOROPLASTIC"/>
    <property type="match status" value="1"/>
</dbReference>
<evidence type="ECO:0000256" key="1">
    <source>
        <dbReference type="ARBA" id="ARBA00006500"/>
    </source>
</evidence>
<keyword evidence="6" id="KW-0443">Lipid metabolism</keyword>
<protein>
    <submittedName>
        <fullName evidence="10">Acyl-[acyl-carrier-protein] thioesterase</fullName>
    </submittedName>
</protein>
<evidence type="ECO:0000313" key="11">
    <source>
        <dbReference type="Proteomes" id="UP001596310"/>
    </source>
</evidence>
<keyword evidence="5" id="KW-0809">Transit peptide</keyword>
<evidence type="ECO:0000256" key="7">
    <source>
        <dbReference type="ARBA" id="ARBA00023160"/>
    </source>
</evidence>
<keyword evidence="2" id="KW-0444">Lipid biosynthesis</keyword>
<dbReference type="Pfam" id="PF01643">
    <property type="entry name" value="Acyl-ACP_TE"/>
    <property type="match status" value="1"/>
</dbReference>
<organism evidence="10 11">
    <name type="scientific">Lapidilactobacillus achengensis</name>
    <dbReference type="NCBI Taxonomy" id="2486000"/>
    <lineage>
        <taxon>Bacteria</taxon>
        <taxon>Bacillati</taxon>
        <taxon>Bacillota</taxon>
        <taxon>Bacilli</taxon>
        <taxon>Lactobacillales</taxon>
        <taxon>Lactobacillaceae</taxon>
        <taxon>Lapidilactobacillus</taxon>
    </lineage>
</organism>
<keyword evidence="3" id="KW-0378">Hydrolase</keyword>
<keyword evidence="11" id="KW-1185">Reference proteome</keyword>
<evidence type="ECO:0000256" key="4">
    <source>
        <dbReference type="ARBA" id="ARBA00022832"/>
    </source>
</evidence>
<sequence length="251" mass="29426">MRGTQIMTYYAEKFIVPFYECDPAGAMHLSAAMNHLVLVSERQLAAHGLGPEDMNRLALGWVTTEYLINVTRLPRQHEVIEARTEVSQYNKFFCYRNYWLFDQAGNELVAVRSTWVVMSLSARRMIKMPEELTSKYDAPFSKQVLTMPHLPKLDWAENQVDKAYQVRYFDIDSNRHVNNAHYFDWMLDALTATFLRENQLQEMLIRYEHEVRYGDQIQSQLIQTTAGDQMLTHHRILNGTEIAAEAQVKWR</sequence>
<evidence type="ECO:0000256" key="5">
    <source>
        <dbReference type="ARBA" id="ARBA00022946"/>
    </source>
</evidence>
<reference evidence="11" key="1">
    <citation type="journal article" date="2019" name="Int. J. Syst. Evol. Microbiol.">
        <title>The Global Catalogue of Microorganisms (GCM) 10K type strain sequencing project: providing services to taxonomists for standard genome sequencing and annotation.</title>
        <authorList>
            <consortium name="The Broad Institute Genomics Platform"/>
            <consortium name="The Broad Institute Genome Sequencing Center for Infectious Disease"/>
            <person name="Wu L."/>
            <person name="Ma J."/>
        </authorList>
    </citation>
    <scope>NUCLEOTIDE SEQUENCE [LARGE SCALE GENOMIC DNA]</scope>
    <source>
        <strain evidence="11">CCM 8897</strain>
    </source>
</reference>
<feature type="domain" description="Acyl-ACP thioesterase N-terminal hotdog" evidence="8">
    <location>
        <begin position="9"/>
        <end position="136"/>
    </location>
</feature>
<evidence type="ECO:0000256" key="6">
    <source>
        <dbReference type="ARBA" id="ARBA00023098"/>
    </source>
</evidence>
<comment type="caution">
    <text evidence="10">The sequence shown here is derived from an EMBL/GenBank/DDBJ whole genome shotgun (WGS) entry which is preliminary data.</text>
</comment>
<evidence type="ECO:0000259" key="9">
    <source>
        <dbReference type="Pfam" id="PF20791"/>
    </source>
</evidence>
<evidence type="ECO:0000313" key="10">
    <source>
        <dbReference type="EMBL" id="MFC6314052.1"/>
    </source>
</evidence>
<dbReference type="InterPro" id="IPR029069">
    <property type="entry name" value="HotDog_dom_sf"/>
</dbReference>
<evidence type="ECO:0000259" key="8">
    <source>
        <dbReference type="Pfam" id="PF01643"/>
    </source>
</evidence>
<gene>
    <name evidence="10" type="ORF">ACFQHW_00510</name>
</gene>
<name>A0ABW1UJF6_9LACO</name>
<feature type="domain" description="Acyl-ACP thioesterase-like C-terminal" evidence="9">
    <location>
        <begin position="157"/>
        <end position="251"/>
    </location>
</feature>
<dbReference type="InterPro" id="IPR045023">
    <property type="entry name" value="FATA/B"/>
</dbReference>
<keyword evidence="4" id="KW-0276">Fatty acid metabolism</keyword>
<evidence type="ECO:0000256" key="3">
    <source>
        <dbReference type="ARBA" id="ARBA00022801"/>
    </source>
</evidence>
<dbReference type="Pfam" id="PF20791">
    <property type="entry name" value="Acyl-ACP_TE_C"/>
    <property type="match status" value="1"/>
</dbReference>
<evidence type="ECO:0000256" key="2">
    <source>
        <dbReference type="ARBA" id="ARBA00022516"/>
    </source>
</evidence>
<accession>A0ABW1UJF6</accession>
<dbReference type="RefSeq" id="WP_125598825.1">
    <property type="nucleotide sequence ID" value="NZ_JBHSSM010000004.1"/>
</dbReference>
<dbReference type="CDD" id="cd00586">
    <property type="entry name" value="4HBT"/>
    <property type="match status" value="2"/>
</dbReference>